<comment type="caution">
    <text evidence="2">The sequence shown here is derived from an EMBL/GenBank/DDBJ whole genome shotgun (WGS) entry which is preliminary data.</text>
</comment>
<feature type="compositionally biased region" description="Polar residues" evidence="1">
    <location>
        <begin position="1"/>
        <end position="27"/>
    </location>
</feature>
<evidence type="ECO:0000313" key="2">
    <source>
        <dbReference type="EMBL" id="KAG5185765.1"/>
    </source>
</evidence>
<dbReference type="AlphaFoldDB" id="A0A835Z689"/>
<feature type="compositionally biased region" description="Basic and acidic residues" evidence="1">
    <location>
        <begin position="34"/>
        <end position="45"/>
    </location>
</feature>
<dbReference type="EMBL" id="JAFCMP010000122">
    <property type="protein sequence ID" value="KAG5185765.1"/>
    <property type="molecule type" value="Genomic_DNA"/>
</dbReference>
<protein>
    <submittedName>
        <fullName evidence="2">Uncharacterized protein</fullName>
    </submittedName>
</protein>
<proteinExistence type="predicted"/>
<gene>
    <name evidence="2" type="ORF">JKP88DRAFT_311182</name>
</gene>
<sequence>METHAFITSTSKLALTQDRSTAESWTNGKVFKRRQQDGNVTERSDGSVPKRSGGMMEATMKRVTCKQILPPAQELLGASVRAYEGRTADDIADKLYDDLRDVRAVELGDNGTDSYWLCLQILKPVRTDTLMTNVRAVLRVVDEASGWTLSWGNEVRVIKRKVDKLLEAEANGGGLDG</sequence>
<reference evidence="2" key="1">
    <citation type="submission" date="2021-02" db="EMBL/GenBank/DDBJ databases">
        <title>First Annotated Genome of the Yellow-green Alga Tribonema minus.</title>
        <authorList>
            <person name="Mahan K.M."/>
        </authorList>
    </citation>
    <scope>NUCLEOTIDE SEQUENCE</scope>
    <source>
        <strain evidence="2">UTEX B ZZ1240</strain>
    </source>
</reference>
<feature type="region of interest" description="Disordered" evidence="1">
    <location>
        <begin position="1"/>
        <end position="53"/>
    </location>
</feature>
<keyword evidence="3" id="KW-1185">Reference proteome</keyword>
<organism evidence="2 3">
    <name type="scientific">Tribonema minus</name>
    <dbReference type="NCBI Taxonomy" id="303371"/>
    <lineage>
        <taxon>Eukaryota</taxon>
        <taxon>Sar</taxon>
        <taxon>Stramenopiles</taxon>
        <taxon>Ochrophyta</taxon>
        <taxon>PX clade</taxon>
        <taxon>Xanthophyceae</taxon>
        <taxon>Tribonematales</taxon>
        <taxon>Tribonemataceae</taxon>
        <taxon>Tribonema</taxon>
    </lineage>
</organism>
<evidence type="ECO:0000256" key="1">
    <source>
        <dbReference type="SAM" id="MobiDB-lite"/>
    </source>
</evidence>
<dbReference type="Proteomes" id="UP000664859">
    <property type="component" value="Unassembled WGS sequence"/>
</dbReference>
<name>A0A835Z689_9STRA</name>
<accession>A0A835Z689</accession>
<evidence type="ECO:0000313" key="3">
    <source>
        <dbReference type="Proteomes" id="UP000664859"/>
    </source>
</evidence>